<dbReference type="RefSeq" id="WP_068744275.1">
    <property type="nucleotide sequence ID" value="NZ_LSRE01000008.1"/>
</dbReference>
<dbReference type="PIRSF" id="PIRSF009151">
    <property type="entry name" value="DUF779"/>
    <property type="match status" value="1"/>
</dbReference>
<reference evidence="1 2" key="1">
    <citation type="submission" date="2016-02" db="EMBL/GenBank/DDBJ databases">
        <authorList>
            <person name="Teng J.L."/>
            <person name="Tang Y."/>
            <person name="Huang Y."/>
            <person name="Guo F."/>
            <person name="Wei W."/>
            <person name="Chen J.H."/>
            <person name="Wong S.Y."/>
            <person name="Lau S.K."/>
            <person name="Woo P.C."/>
        </authorList>
    </citation>
    <scope>NUCLEOTIDE SEQUENCE [LARGE SCALE GENOMIC DNA]</scope>
    <source>
        <strain evidence="1 2">JCM 13375</strain>
    </source>
</reference>
<organism evidence="1 2">
    <name type="scientific">Tsukamurella pseudospumae</name>
    <dbReference type="NCBI Taxonomy" id="239498"/>
    <lineage>
        <taxon>Bacteria</taxon>
        <taxon>Bacillati</taxon>
        <taxon>Actinomycetota</taxon>
        <taxon>Actinomycetes</taxon>
        <taxon>Mycobacteriales</taxon>
        <taxon>Tsukamurellaceae</taxon>
        <taxon>Tsukamurella</taxon>
    </lineage>
</organism>
<sequence>MDERVESTQAAREMLRELWDGNGPLLIHQSGGCCDGSAPMIFTVDEFRLGDANVRLGTVELGDERAVPVWVSDGEARVWENSVLVLDLEPGRAAGFSLEGSTGKRFVSRVRITGADGAACPAPQT</sequence>
<protein>
    <recommendedName>
        <fullName evidence="3">DUF779 domain-containing protein</fullName>
    </recommendedName>
</protein>
<dbReference type="Pfam" id="PF05610">
    <property type="entry name" value="DUF779"/>
    <property type="match status" value="1"/>
</dbReference>
<dbReference type="Proteomes" id="UP000070409">
    <property type="component" value="Unassembled WGS sequence"/>
</dbReference>
<evidence type="ECO:0000313" key="2">
    <source>
        <dbReference type="Proteomes" id="UP000070409"/>
    </source>
</evidence>
<dbReference type="EMBL" id="LSRE01000008">
    <property type="protein sequence ID" value="KXP00151.1"/>
    <property type="molecule type" value="Genomic_DNA"/>
</dbReference>
<dbReference type="InterPro" id="IPR008497">
    <property type="entry name" value="DUF779"/>
</dbReference>
<evidence type="ECO:0008006" key="3">
    <source>
        <dbReference type="Google" id="ProtNLM"/>
    </source>
</evidence>
<name>A0A137ZPN8_9ACTN</name>
<keyword evidence="2" id="KW-1185">Reference proteome</keyword>
<comment type="caution">
    <text evidence="1">The sequence shown here is derived from an EMBL/GenBank/DDBJ whole genome shotgun (WGS) entry which is preliminary data.</text>
</comment>
<gene>
    <name evidence="1" type="ORF">AXK61_16360</name>
</gene>
<accession>A0A137ZPN8</accession>
<evidence type="ECO:0000313" key="1">
    <source>
        <dbReference type="EMBL" id="KXP00151.1"/>
    </source>
</evidence>
<proteinExistence type="predicted"/>